<dbReference type="GO" id="GO:0016740">
    <property type="term" value="F:transferase activity"/>
    <property type="evidence" value="ECO:0007669"/>
    <property type="project" value="UniProtKB-KW"/>
</dbReference>
<dbReference type="SUPFAM" id="SSF53448">
    <property type="entry name" value="Nucleotide-diphospho-sugar transferases"/>
    <property type="match status" value="1"/>
</dbReference>
<proteinExistence type="predicted"/>
<accession>A0A4R2KYT9</accession>
<gene>
    <name evidence="1" type="ORF">EV214_103114</name>
</gene>
<keyword evidence="2" id="KW-1185">Reference proteome</keyword>
<evidence type="ECO:0000313" key="1">
    <source>
        <dbReference type="EMBL" id="TCO79063.1"/>
    </source>
</evidence>
<protein>
    <submittedName>
        <fullName evidence="1">Nucleotide-diphospho-sugar transferase</fullName>
    </submittedName>
</protein>
<organism evidence="1 2">
    <name type="scientific">Marinisporobacter balticus</name>
    <dbReference type="NCBI Taxonomy" id="2018667"/>
    <lineage>
        <taxon>Bacteria</taxon>
        <taxon>Bacillati</taxon>
        <taxon>Bacillota</taxon>
        <taxon>Clostridia</taxon>
        <taxon>Peptostreptococcales</taxon>
        <taxon>Thermotaleaceae</taxon>
        <taxon>Marinisporobacter</taxon>
    </lineage>
</organism>
<evidence type="ECO:0000313" key="2">
    <source>
        <dbReference type="Proteomes" id="UP000294919"/>
    </source>
</evidence>
<sequence length="307" mass="36033">MEHGFCVILTKYRLFQGIALYHSLKNNMKDLKMFILCMDDETYEVLLKLNLENMMLIHVKEIENELLLIKKRERPLNAYCWTLKPIFLEHIINQVKDINQVTYLDADTYFFSDPSAILEEVANCSVLLSKHNFTRNLKSVESLCGKYNSGFVSFKRDENEFSALKWWKEKCLEWCDDKADKGKFGDQKYLDEIPLIFSGVCEIKTTGVNIGFWNHGRYKANIYNGKVHINNVALILYHFAGFRLLNEREFLFKVGFKKEFTSYIYDPYIKVLQGVIAHIKAVEPHCDEYFMNGEEIVQGSTIYTLER</sequence>
<dbReference type="AlphaFoldDB" id="A0A4R2KYT9"/>
<name>A0A4R2KYT9_9FIRM</name>
<reference evidence="1 2" key="1">
    <citation type="submission" date="2019-03" db="EMBL/GenBank/DDBJ databases">
        <title>Genomic Encyclopedia of Type Strains, Phase IV (KMG-IV): sequencing the most valuable type-strain genomes for metagenomic binning, comparative biology and taxonomic classification.</title>
        <authorList>
            <person name="Goeker M."/>
        </authorList>
    </citation>
    <scope>NUCLEOTIDE SEQUENCE [LARGE SCALE GENOMIC DNA]</scope>
    <source>
        <strain evidence="1 2">DSM 102940</strain>
    </source>
</reference>
<keyword evidence="1" id="KW-0808">Transferase</keyword>
<dbReference type="Gene3D" id="3.90.550.10">
    <property type="entry name" value="Spore Coat Polysaccharide Biosynthesis Protein SpsA, Chain A"/>
    <property type="match status" value="1"/>
</dbReference>
<dbReference type="EMBL" id="SLWV01000003">
    <property type="protein sequence ID" value="TCO79063.1"/>
    <property type="molecule type" value="Genomic_DNA"/>
</dbReference>
<comment type="caution">
    <text evidence="1">The sequence shown here is derived from an EMBL/GenBank/DDBJ whole genome shotgun (WGS) entry which is preliminary data.</text>
</comment>
<dbReference type="RefSeq" id="WP_165916200.1">
    <property type="nucleotide sequence ID" value="NZ_SLWV01000003.1"/>
</dbReference>
<dbReference type="InterPro" id="IPR029044">
    <property type="entry name" value="Nucleotide-diphossugar_trans"/>
</dbReference>
<dbReference type="Proteomes" id="UP000294919">
    <property type="component" value="Unassembled WGS sequence"/>
</dbReference>